<dbReference type="PANTHER" id="PTHR11587">
    <property type="entry name" value="ARGININOSUCCINATE SYNTHASE"/>
    <property type="match status" value="1"/>
</dbReference>
<dbReference type="GO" id="GO:0004055">
    <property type="term" value="F:argininosuccinate synthase activity"/>
    <property type="evidence" value="ECO:0007669"/>
    <property type="project" value="UniProtKB-EC"/>
</dbReference>
<dbReference type="InterPro" id="IPR023434">
    <property type="entry name" value="Arginosuc_synth_type_1_subfam"/>
</dbReference>
<evidence type="ECO:0000256" key="9">
    <source>
        <dbReference type="ARBA" id="ARBA00022598"/>
    </source>
</evidence>
<dbReference type="Pfam" id="PF00764">
    <property type="entry name" value="Arginosuc_synth"/>
    <property type="match status" value="1"/>
</dbReference>
<evidence type="ECO:0000256" key="5">
    <source>
        <dbReference type="ARBA" id="ARBA00012286"/>
    </source>
</evidence>
<evidence type="ECO:0000256" key="3">
    <source>
        <dbReference type="ARBA" id="ARBA00009088"/>
    </source>
</evidence>
<dbReference type="GO" id="GO:0000053">
    <property type="term" value="P:argininosuccinate metabolic process"/>
    <property type="evidence" value="ECO:0007669"/>
    <property type="project" value="TreeGrafter"/>
</dbReference>
<accession>A0AAW8CGM3</accession>
<evidence type="ECO:0000259" key="16">
    <source>
        <dbReference type="Pfam" id="PF20979"/>
    </source>
</evidence>
<protein>
    <recommendedName>
        <fullName evidence="6">Argininosuccinate synthase</fullName>
        <ecNumber evidence="5">6.3.4.5</ecNumber>
    </recommendedName>
    <alternativeName>
        <fullName evidence="13">Citrulline--aspartate ligase</fullName>
    </alternativeName>
</protein>
<dbReference type="GO" id="GO:0005524">
    <property type="term" value="F:ATP binding"/>
    <property type="evidence" value="ECO:0007669"/>
    <property type="project" value="UniProtKB-KW"/>
</dbReference>
<keyword evidence="7" id="KW-0963">Cytoplasm</keyword>
<evidence type="ECO:0000259" key="15">
    <source>
        <dbReference type="Pfam" id="PF00764"/>
    </source>
</evidence>
<evidence type="ECO:0000256" key="8">
    <source>
        <dbReference type="ARBA" id="ARBA00022571"/>
    </source>
</evidence>
<dbReference type="Gene3D" id="3.90.1260.10">
    <property type="entry name" value="Argininosuccinate synthetase, chain A, domain 2"/>
    <property type="match status" value="1"/>
</dbReference>
<dbReference type="SUPFAM" id="SSF69864">
    <property type="entry name" value="Argininosuccinate synthetase, C-terminal domain"/>
    <property type="match status" value="1"/>
</dbReference>
<keyword evidence="8" id="KW-0055">Arginine biosynthesis</keyword>
<dbReference type="Gene3D" id="1.10.287.400">
    <property type="match status" value="1"/>
</dbReference>
<evidence type="ECO:0000256" key="10">
    <source>
        <dbReference type="ARBA" id="ARBA00022605"/>
    </source>
</evidence>
<dbReference type="InterPro" id="IPR024074">
    <property type="entry name" value="AS_cat/multimer_dom_body"/>
</dbReference>
<feature type="domain" description="Arginosuccinate synthase C-terminal" evidence="16">
    <location>
        <begin position="192"/>
        <end position="412"/>
    </location>
</feature>
<dbReference type="InterPro" id="IPR014729">
    <property type="entry name" value="Rossmann-like_a/b/a_fold"/>
</dbReference>
<comment type="caution">
    <text evidence="17">The sequence shown here is derived from an EMBL/GenBank/DDBJ whole genome shotgun (WGS) entry which is preliminary data.</text>
</comment>
<sequence length="441" mass="49575">MSSTILESIPFGKKVGIAFSGGLDTSAALLWMRQKGTVPYAYTANLGQPDEEDYDAIPQKAIEYGAEKARLIDCRSQLAHEGIVAIQCGAFHISTGGMPYFNTTPLGRAVTGTMLVASMQQDGVNIWGDGSTYKGNDIERFYRYGLITNPDLKIYKPWLDELFINELGGRSEMSQFLIKNGFDYKMSVEKAYSTDSNMLGATHEAKDLEDLDTSIKIVKPIMGVAFWDENIKIETEEVKISFEEGIPVTLNGKRFDDLVELFLEANRIGGRHGLGMSDQIENRIIEAKSRGIYEAPGMALLHIAYERLVTGIHNEDTIEQYRINGLRLGRLLYQGRWFDSQALMLRETAQRWVAKAITGDVTLELRRGNDYLILDTQSPNLTYQAEHLSMEKVVDAPFTATDRIGQLTMRNLDIKDTRDKLRLYTQTGLISRKDNVIPLLD</sequence>
<evidence type="ECO:0000256" key="12">
    <source>
        <dbReference type="ARBA" id="ARBA00022840"/>
    </source>
</evidence>
<name>A0AAW8CGM3_9PAST</name>
<dbReference type="InterPro" id="IPR001518">
    <property type="entry name" value="Arginosuc_synth"/>
</dbReference>
<comment type="pathway">
    <text evidence="2">Amino-acid biosynthesis; L-arginine biosynthesis; L-arginine from L-ornithine and carbamoyl phosphate: step 2/3.</text>
</comment>
<organism evidence="17 18">
    <name type="scientific">Phocoenobacter atlanticus subsp. atlanticus</name>
    <dbReference type="NCBI Taxonomy" id="3061285"/>
    <lineage>
        <taxon>Bacteria</taxon>
        <taxon>Pseudomonadati</taxon>
        <taxon>Pseudomonadota</taxon>
        <taxon>Gammaproteobacteria</taxon>
        <taxon>Pasteurellales</taxon>
        <taxon>Pasteurellaceae</taxon>
        <taxon>Phocoenobacter</taxon>
        <taxon>Phocoenobacter atlanticus</taxon>
    </lineage>
</organism>
<dbReference type="Proteomes" id="UP001226020">
    <property type="component" value="Unassembled WGS sequence"/>
</dbReference>
<dbReference type="EC" id="6.3.4.5" evidence="5"/>
<keyword evidence="18" id="KW-1185">Reference proteome</keyword>
<dbReference type="PANTHER" id="PTHR11587:SF2">
    <property type="entry name" value="ARGININOSUCCINATE SYNTHASE"/>
    <property type="match status" value="1"/>
</dbReference>
<dbReference type="GO" id="GO:0000050">
    <property type="term" value="P:urea cycle"/>
    <property type="evidence" value="ECO:0007669"/>
    <property type="project" value="TreeGrafter"/>
</dbReference>
<dbReference type="AlphaFoldDB" id="A0AAW8CGM3"/>
<feature type="domain" description="Arginosuccinate synthase-like N-terminal" evidence="15">
    <location>
        <begin position="14"/>
        <end position="160"/>
    </location>
</feature>
<evidence type="ECO:0000256" key="11">
    <source>
        <dbReference type="ARBA" id="ARBA00022741"/>
    </source>
</evidence>
<evidence type="ECO:0000256" key="4">
    <source>
        <dbReference type="ARBA" id="ARBA00011881"/>
    </source>
</evidence>
<evidence type="ECO:0000256" key="1">
    <source>
        <dbReference type="ARBA" id="ARBA00004496"/>
    </source>
</evidence>
<dbReference type="NCBIfam" id="TIGR00032">
    <property type="entry name" value="argG"/>
    <property type="match status" value="1"/>
</dbReference>
<comment type="similarity">
    <text evidence="3">Belongs to the argininosuccinate synthase family. Type 2 subfamily.</text>
</comment>
<dbReference type="GO" id="GO:0006526">
    <property type="term" value="P:L-arginine biosynthetic process"/>
    <property type="evidence" value="ECO:0007669"/>
    <property type="project" value="UniProtKB-KW"/>
</dbReference>
<evidence type="ECO:0000256" key="6">
    <source>
        <dbReference type="ARBA" id="ARBA00014810"/>
    </source>
</evidence>
<dbReference type="GO" id="GO:0005737">
    <property type="term" value="C:cytoplasm"/>
    <property type="evidence" value="ECO:0007669"/>
    <property type="project" value="UniProtKB-SubCell"/>
</dbReference>
<reference evidence="17 18" key="1">
    <citation type="journal article" date="2023" name="Front. Microbiol.">
        <title>Phylogeography and host specificity of Pasteurellaceae pathogenic to sea-farmed fish in the north-east Atlantic.</title>
        <authorList>
            <person name="Gulla S."/>
            <person name="Colquhoun D.J."/>
            <person name="Olsen A.B."/>
            <person name="Spilsberg B."/>
            <person name="Lagesen K."/>
            <person name="Aakesson C.P."/>
            <person name="Strom S."/>
            <person name="Manji F."/>
            <person name="Birkbeck T.H."/>
            <person name="Nilsen H.K."/>
        </authorList>
    </citation>
    <scope>NUCLEOTIDE SEQUENCE [LARGE SCALE GENOMIC DNA]</scope>
    <source>
        <strain evidence="17 18">NVIB3131</strain>
    </source>
</reference>
<keyword evidence="11" id="KW-0547">Nucleotide-binding</keyword>
<comment type="subcellular location">
    <subcellularLocation>
        <location evidence="1">Cytoplasm</location>
    </subcellularLocation>
</comment>
<dbReference type="Gene3D" id="3.40.50.620">
    <property type="entry name" value="HUPs"/>
    <property type="match status" value="1"/>
</dbReference>
<evidence type="ECO:0000256" key="7">
    <source>
        <dbReference type="ARBA" id="ARBA00022490"/>
    </source>
</evidence>
<dbReference type="NCBIfam" id="NF003779">
    <property type="entry name" value="PRK05370.1"/>
    <property type="match status" value="1"/>
</dbReference>
<dbReference type="PROSITE" id="PS00564">
    <property type="entry name" value="ARGININOSUCCIN_SYN_1"/>
    <property type="match status" value="1"/>
</dbReference>
<evidence type="ECO:0000313" key="18">
    <source>
        <dbReference type="Proteomes" id="UP001226020"/>
    </source>
</evidence>
<keyword evidence="10" id="KW-0028">Amino-acid biosynthesis</keyword>
<dbReference type="InterPro" id="IPR048268">
    <property type="entry name" value="Arginosuc_syn_C"/>
</dbReference>
<comment type="catalytic activity">
    <reaction evidence="14">
        <text>L-citrulline + L-aspartate + ATP = 2-(N(omega)-L-arginino)succinate + AMP + diphosphate + H(+)</text>
        <dbReference type="Rhea" id="RHEA:10932"/>
        <dbReference type="ChEBI" id="CHEBI:15378"/>
        <dbReference type="ChEBI" id="CHEBI:29991"/>
        <dbReference type="ChEBI" id="CHEBI:30616"/>
        <dbReference type="ChEBI" id="CHEBI:33019"/>
        <dbReference type="ChEBI" id="CHEBI:57472"/>
        <dbReference type="ChEBI" id="CHEBI:57743"/>
        <dbReference type="ChEBI" id="CHEBI:456215"/>
        <dbReference type="EC" id="6.3.4.5"/>
    </reaction>
</comment>
<dbReference type="RefSeq" id="WP_306350615.1">
    <property type="nucleotide sequence ID" value="NZ_JASAWV010000001.1"/>
</dbReference>
<gene>
    <name evidence="17" type="primary">argG</name>
    <name evidence="17" type="ORF">QJU57_00680</name>
</gene>
<dbReference type="SUPFAM" id="SSF52402">
    <property type="entry name" value="Adenine nucleotide alpha hydrolases-like"/>
    <property type="match status" value="1"/>
</dbReference>
<evidence type="ECO:0000313" key="17">
    <source>
        <dbReference type="EMBL" id="MDP8147595.1"/>
    </source>
</evidence>
<evidence type="ECO:0000256" key="13">
    <source>
        <dbReference type="ARBA" id="ARBA00029916"/>
    </source>
</evidence>
<dbReference type="CDD" id="cd01999">
    <property type="entry name" value="ASS"/>
    <property type="match status" value="1"/>
</dbReference>
<dbReference type="InterPro" id="IPR024073">
    <property type="entry name" value="AS_multimer_C_tail"/>
</dbReference>
<dbReference type="InterPro" id="IPR048267">
    <property type="entry name" value="Arginosuc_syn_N"/>
</dbReference>
<comment type="subunit">
    <text evidence="4">Homotetramer.</text>
</comment>
<dbReference type="InterPro" id="IPR018223">
    <property type="entry name" value="Arginosuc_synth_CS"/>
</dbReference>
<proteinExistence type="inferred from homology"/>
<dbReference type="PROSITE" id="PS00565">
    <property type="entry name" value="ARGININOSUCCIN_SYN_2"/>
    <property type="match status" value="1"/>
</dbReference>
<evidence type="ECO:0000256" key="14">
    <source>
        <dbReference type="ARBA" id="ARBA00049077"/>
    </source>
</evidence>
<dbReference type="GO" id="GO:0042803">
    <property type="term" value="F:protein homodimerization activity"/>
    <property type="evidence" value="ECO:0007669"/>
    <property type="project" value="InterPro"/>
</dbReference>
<keyword evidence="9 17" id="KW-0436">Ligase</keyword>
<dbReference type="EMBL" id="JASAXT010000001">
    <property type="protein sequence ID" value="MDP8147595.1"/>
    <property type="molecule type" value="Genomic_DNA"/>
</dbReference>
<evidence type="ECO:0000256" key="2">
    <source>
        <dbReference type="ARBA" id="ARBA00004967"/>
    </source>
</evidence>
<keyword evidence="12" id="KW-0067">ATP-binding</keyword>
<dbReference type="Pfam" id="PF20979">
    <property type="entry name" value="Arginosuc_syn_C"/>
    <property type="match status" value="1"/>
</dbReference>